<comment type="caution">
    <text evidence="5">The sequence shown here is derived from an EMBL/GenBank/DDBJ whole genome shotgun (WGS) entry which is preliminary data.</text>
</comment>
<dbReference type="InterPro" id="IPR008567">
    <property type="entry name" value="BKACE"/>
</dbReference>
<reference evidence="5 6" key="1">
    <citation type="submission" date="2020-08" db="EMBL/GenBank/DDBJ databases">
        <title>The Agave Microbiome: Exploring the role of microbial communities in plant adaptations to desert environments.</title>
        <authorList>
            <person name="Partida-Martinez L.P."/>
        </authorList>
    </citation>
    <scope>NUCLEOTIDE SEQUENCE [LARGE SCALE GENOMIC DNA]</scope>
    <source>
        <strain evidence="5 6">AT3.9</strain>
    </source>
</reference>
<dbReference type="AlphaFoldDB" id="A0A7W4YXG0"/>
<dbReference type="GO" id="GO:0043720">
    <property type="term" value="F:3-keto-5-aminohexanoate cleavage activity"/>
    <property type="evidence" value="ECO:0007669"/>
    <property type="project" value="InterPro"/>
</dbReference>
<name>A0A7W4YXG0_9HYPH</name>
<sequence length="320" mass="35607">MSDVNVPKATKQSSKIIITCAVTGGIHTPTMSDALPYRPEDIAREAIAAAEAGASILHLHARDPQDGRPTPDPEVFMQFLPRIKQSTDAVINITTGGGLNMTVEDRLAAPLIAKPEMCSLNMGSMNFGIYPMADRYKDWKFSWEEPYLRNTDDFIFRNTFRDIERILKMLGEEHGTRFEHECYDVGHLYNVAHFVDRGLLKPPFFVQMIFGILGGIGTDLDNLLFMKRTADKLFGEDYRWSVLAAGRHQMNFATQAALLGGSVRVGLEDSLYIGRGKLASSNAEQVSKIRRILEELGHEIATPEEARAMLGLKGGDRVGF</sequence>
<dbReference type="Pfam" id="PF05853">
    <property type="entry name" value="BKACE"/>
    <property type="match status" value="1"/>
</dbReference>
<organism evidence="5 6">
    <name type="scientific">Microvirga lupini</name>
    <dbReference type="NCBI Taxonomy" id="420324"/>
    <lineage>
        <taxon>Bacteria</taxon>
        <taxon>Pseudomonadati</taxon>
        <taxon>Pseudomonadota</taxon>
        <taxon>Alphaproteobacteria</taxon>
        <taxon>Hyphomicrobiales</taxon>
        <taxon>Methylobacteriaceae</taxon>
        <taxon>Microvirga</taxon>
    </lineage>
</organism>
<evidence type="ECO:0000256" key="1">
    <source>
        <dbReference type="ARBA" id="ARBA00001947"/>
    </source>
</evidence>
<dbReference type="GO" id="GO:0046872">
    <property type="term" value="F:metal ion binding"/>
    <property type="evidence" value="ECO:0007669"/>
    <property type="project" value="UniProtKB-KW"/>
</dbReference>
<dbReference type="PANTHER" id="PTHR37418">
    <property type="entry name" value="3-KETO-5-AMINOHEXANOATE CLEAVAGE ENZYME-RELATED"/>
    <property type="match status" value="1"/>
</dbReference>
<evidence type="ECO:0000313" key="6">
    <source>
        <dbReference type="Proteomes" id="UP000532010"/>
    </source>
</evidence>
<dbReference type="InterPro" id="IPR013785">
    <property type="entry name" value="Aldolase_TIM"/>
</dbReference>
<dbReference type="Proteomes" id="UP000532010">
    <property type="component" value="Unassembled WGS sequence"/>
</dbReference>
<evidence type="ECO:0000313" key="5">
    <source>
        <dbReference type="EMBL" id="MBB3020480.1"/>
    </source>
</evidence>
<evidence type="ECO:0000256" key="2">
    <source>
        <dbReference type="ARBA" id="ARBA00022679"/>
    </source>
</evidence>
<comment type="cofactor">
    <cofactor evidence="1">
        <name>Zn(2+)</name>
        <dbReference type="ChEBI" id="CHEBI:29105"/>
    </cofactor>
</comment>
<evidence type="ECO:0000256" key="4">
    <source>
        <dbReference type="ARBA" id="ARBA00022833"/>
    </source>
</evidence>
<protein>
    <submittedName>
        <fullName evidence="5">Uncharacterized protein (DUF849 family)</fullName>
    </submittedName>
</protein>
<gene>
    <name evidence="5" type="ORF">FHR70_003566</name>
</gene>
<keyword evidence="2" id="KW-0808">Transferase</keyword>
<dbReference type="EMBL" id="JACHWB010000005">
    <property type="protein sequence ID" value="MBB3020480.1"/>
    <property type="molecule type" value="Genomic_DNA"/>
</dbReference>
<keyword evidence="4" id="KW-0862">Zinc</keyword>
<dbReference type="Gene3D" id="3.20.20.70">
    <property type="entry name" value="Aldolase class I"/>
    <property type="match status" value="1"/>
</dbReference>
<dbReference type="PANTHER" id="PTHR37418:SF2">
    <property type="entry name" value="3-KETO-5-AMINOHEXANOATE CLEAVAGE ENZYME"/>
    <property type="match status" value="1"/>
</dbReference>
<keyword evidence="6" id="KW-1185">Reference proteome</keyword>
<dbReference type="RefSeq" id="WP_210277689.1">
    <property type="nucleotide sequence ID" value="NZ_JACHWB010000005.1"/>
</dbReference>
<keyword evidence="3" id="KW-0479">Metal-binding</keyword>
<accession>A0A7W4YXG0</accession>
<proteinExistence type="predicted"/>
<evidence type="ECO:0000256" key="3">
    <source>
        <dbReference type="ARBA" id="ARBA00022723"/>
    </source>
</evidence>